<feature type="region of interest" description="Disordered" evidence="1">
    <location>
        <begin position="1"/>
        <end position="45"/>
    </location>
</feature>
<keyword evidence="3" id="KW-1185">Reference proteome</keyword>
<gene>
    <name evidence="2" type="ORF">Lalb_Chr06g0171141</name>
</gene>
<evidence type="ECO:0000256" key="1">
    <source>
        <dbReference type="SAM" id="MobiDB-lite"/>
    </source>
</evidence>
<evidence type="ECO:0000313" key="3">
    <source>
        <dbReference type="Proteomes" id="UP000447434"/>
    </source>
</evidence>
<comment type="caution">
    <text evidence="2">The sequence shown here is derived from an EMBL/GenBank/DDBJ whole genome shotgun (WGS) entry which is preliminary data.</text>
</comment>
<dbReference type="Proteomes" id="UP000447434">
    <property type="component" value="Chromosome 6"/>
</dbReference>
<sequence>MLTRRRKWWRQQPRFTPARRHNGSRSMVVSRESKGGDGKGVSHGMFVSRLVKGKIQGDIGEK</sequence>
<dbReference type="AlphaFoldDB" id="A0A6A4QGA4"/>
<protein>
    <submittedName>
        <fullName evidence="2">Uncharacterized protein</fullName>
    </submittedName>
</protein>
<dbReference type="EMBL" id="WOCE01000006">
    <property type="protein sequence ID" value="KAE9612264.1"/>
    <property type="molecule type" value="Genomic_DNA"/>
</dbReference>
<proteinExistence type="predicted"/>
<accession>A0A6A4QGA4</accession>
<name>A0A6A4QGA4_LUPAL</name>
<evidence type="ECO:0000313" key="2">
    <source>
        <dbReference type="EMBL" id="KAE9612264.1"/>
    </source>
</evidence>
<reference evidence="3" key="1">
    <citation type="journal article" date="2020" name="Nat. Commun.">
        <title>Genome sequence of the cluster root forming white lupin.</title>
        <authorList>
            <person name="Hufnagel B."/>
            <person name="Marques A."/>
            <person name="Soriano A."/>
            <person name="Marques L."/>
            <person name="Divol F."/>
            <person name="Doumas P."/>
            <person name="Sallet E."/>
            <person name="Mancinotti D."/>
            <person name="Carrere S."/>
            <person name="Marande W."/>
            <person name="Arribat S."/>
            <person name="Keller J."/>
            <person name="Huneau C."/>
            <person name="Blein T."/>
            <person name="Aime D."/>
            <person name="Laguerre M."/>
            <person name="Taylor J."/>
            <person name="Schubert V."/>
            <person name="Nelson M."/>
            <person name="Geu-Flores F."/>
            <person name="Crespi M."/>
            <person name="Gallardo-Guerrero K."/>
            <person name="Delaux P.-M."/>
            <person name="Salse J."/>
            <person name="Berges H."/>
            <person name="Guyot R."/>
            <person name="Gouzy J."/>
            <person name="Peret B."/>
        </authorList>
    </citation>
    <scope>NUCLEOTIDE SEQUENCE [LARGE SCALE GENOMIC DNA]</scope>
    <source>
        <strain evidence="3">cv. Amiga</strain>
    </source>
</reference>
<organism evidence="2 3">
    <name type="scientific">Lupinus albus</name>
    <name type="common">White lupine</name>
    <name type="synonym">Lupinus termis</name>
    <dbReference type="NCBI Taxonomy" id="3870"/>
    <lineage>
        <taxon>Eukaryota</taxon>
        <taxon>Viridiplantae</taxon>
        <taxon>Streptophyta</taxon>
        <taxon>Embryophyta</taxon>
        <taxon>Tracheophyta</taxon>
        <taxon>Spermatophyta</taxon>
        <taxon>Magnoliopsida</taxon>
        <taxon>eudicotyledons</taxon>
        <taxon>Gunneridae</taxon>
        <taxon>Pentapetalae</taxon>
        <taxon>rosids</taxon>
        <taxon>fabids</taxon>
        <taxon>Fabales</taxon>
        <taxon>Fabaceae</taxon>
        <taxon>Papilionoideae</taxon>
        <taxon>50 kb inversion clade</taxon>
        <taxon>genistoids sensu lato</taxon>
        <taxon>core genistoids</taxon>
        <taxon>Genisteae</taxon>
        <taxon>Lupinus</taxon>
    </lineage>
</organism>